<evidence type="ECO:0000313" key="4">
    <source>
        <dbReference type="Proteomes" id="UP001196413"/>
    </source>
</evidence>
<protein>
    <submittedName>
        <fullName evidence="3">Uncharacterized protein</fullName>
    </submittedName>
</protein>
<proteinExistence type="predicted"/>
<keyword evidence="4" id="KW-1185">Reference proteome</keyword>
<evidence type="ECO:0000313" key="3">
    <source>
        <dbReference type="EMBL" id="KAJ1357939.1"/>
    </source>
</evidence>
<feature type="signal peptide" evidence="2">
    <location>
        <begin position="1"/>
        <end position="19"/>
    </location>
</feature>
<dbReference type="Proteomes" id="UP001196413">
    <property type="component" value="Unassembled WGS sequence"/>
</dbReference>
<comment type="caution">
    <text evidence="3">The sequence shown here is derived from an EMBL/GenBank/DDBJ whole genome shotgun (WGS) entry which is preliminary data.</text>
</comment>
<dbReference type="EMBL" id="JAHQIW010003261">
    <property type="protein sequence ID" value="KAJ1357939.1"/>
    <property type="molecule type" value="Genomic_DNA"/>
</dbReference>
<name>A0AAD5QQK3_PARTN</name>
<gene>
    <name evidence="3" type="ORF">KIN20_016214</name>
</gene>
<feature type="chain" id="PRO_5042148388" evidence="2">
    <location>
        <begin position="20"/>
        <end position="198"/>
    </location>
</feature>
<reference evidence="3" key="1">
    <citation type="submission" date="2021-06" db="EMBL/GenBank/DDBJ databases">
        <title>Parelaphostrongylus tenuis whole genome reference sequence.</title>
        <authorList>
            <person name="Garwood T.J."/>
            <person name="Larsen P.A."/>
            <person name="Fountain-Jones N.M."/>
            <person name="Garbe J.R."/>
            <person name="Macchietto M.G."/>
            <person name="Kania S.A."/>
            <person name="Gerhold R.W."/>
            <person name="Richards J.E."/>
            <person name="Wolf T.M."/>
        </authorList>
    </citation>
    <scope>NUCLEOTIDE SEQUENCE</scope>
    <source>
        <strain evidence="3">MNPRO001-30</strain>
        <tissue evidence="3">Meninges</tissue>
    </source>
</reference>
<sequence>MKSQLALVLLFTFSAVITAFECSPDVILRMATNKRLKQLEKECYLEKVKEEPCDTRNDLENAWKDFMNVTNRYKEAVTKCREQTARPSKILDRHGWRRQTIYGKQENNSEKVHPESKQFGRAQITRTRRQVCKTNASKELDQLKEAFLTHCERDNICLPDEDISSEQQRNHFKELHASRAKKYSAYLTQLSLCYGRLS</sequence>
<keyword evidence="2" id="KW-0732">Signal</keyword>
<accession>A0AAD5QQK3</accession>
<feature type="compositionally biased region" description="Basic and acidic residues" evidence="1">
    <location>
        <begin position="107"/>
        <end position="118"/>
    </location>
</feature>
<evidence type="ECO:0000256" key="1">
    <source>
        <dbReference type="SAM" id="MobiDB-lite"/>
    </source>
</evidence>
<evidence type="ECO:0000256" key="2">
    <source>
        <dbReference type="SAM" id="SignalP"/>
    </source>
</evidence>
<feature type="region of interest" description="Disordered" evidence="1">
    <location>
        <begin position="102"/>
        <end position="124"/>
    </location>
</feature>
<dbReference type="AlphaFoldDB" id="A0AAD5QQK3"/>
<organism evidence="3 4">
    <name type="scientific">Parelaphostrongylus tenuis</name>
    <name type="common">Meningeal worm</name>
    <dbReference type="NCBI Taxonomy" id="148309"/>
    <lineage>
        <taxon>Eukaryota</taxon>
        <taxon>Metazoa</taxon>
        <taxon>Ecdysozoa</taxon>
        <taxon>Nematoda</taxon>
        <taxon>Chromadorea</taxon>
        <taxon>Rhabditida</taxon>
        <taxon>Rhabditina</taxon>
        <taxon>Rhabditomorpha</taxon>
        <taxon>Strongyloidea</taxon>
        <taxon>Metastrongylidae</taxon>
        <taxon>Parelaphostrongylus</taxon>
    </lineage>
</organism>